<dbReference type="CDD" id="cd05819">
    <property type="entry name" value="NHL"/>
    <property type="match status" value="1"/>
</dbReference>
<evidence type="ECO:0000313" key="1">
    <source>
        <dbReference type="EMBL" id="VAX40225.1"/>
    </source>
</evidence>
<reference evidence="1" key="1">
    <citation type="submission" date="2018-06" db="EMBL/GenBank/DDBJ databases">
        <authorList>
            <person name="Zhirakovskaya E."/>
        </authorList>
    </citation>
    <scope>NUCLEOTIDE SEQUENCE</scope>
</reference>
<accession>A0A3B1E3I4</accession>
<organism evidence="1">
    <name type="scientific">hydrothermal vent metagenome</name>
    <dbReference type="NCBI Taxonomy" id="652676"/>
    <lineage>
        <taxon>unclassified sequences</taxon>
        <taxon>metagenomes</taxon>
        <taxon>ecological metagenomes</taxon>
    </lineage>
</organism>
<dbReference type="InterPro" id="IPR011042">
    <property type="entry name" value="6-blade_b-propeller_TolB-like"/>
</dbReference>
<dbReference type="AlphaFoldDB" id="A0A3B1E3I4"/>
<name>A0A3B1E3I4_9ZZZZ</name>
<evidence type="ECO:0008006" key="2">
    <source>
        <dbReference type="Google" id="ProtNLM"/>
    </source>
</evidence>
<gene>
    <name evidence="1" type="ORF">MNBD_PLANCTO03-1352</name>
</gene>
<dbReference type="Gene3D" id="2.120.10.30">
    <property type="entry name" value="TolB, C-terminal domain"/>
    <property type="match status" value="2"/>
</dbReference>
<dbReference type="EMBL" id="UOGK01000357">
    <property type="protein sequence ID" value="VAX40225.1"/>
    <property type="molecule type" value="Genomic_DNA"/>
</dbReference>
<proteinExistence type="predicted"/>
<dbReference type="PANTHER" id="PTHR47572:SF4">
    <property type="entry name" value="LACTONASE DRP35"/>
    <property type="match status" value="1"/>
</dbReference>
<dbReference type="SUPFAM" id="SSF101898">
    <property type="entry name" value="NHL repeat"/>
    <property type="match status" value="1"/>
</dbReference>
<sequence>METGTSLGRQDMRHPLAPLALLAVMSTPLLAQSTVLVSDGTGDKIVRFEYPSGDPINHFVGAGITQMNNANGMTIGPDGDLYVASNWSNRVFKFEGRTGRPLGEFVQEGSGGLSEPDWLVFGPDGNLYVTSVNNHQVLRYDGQTGEFIDAFVPDGSGSLSYPRGLAFSPIDGDLYVTSTGNNKVLRYDGQTGSFLGEVIGSRELDLNKPHDLIFDEDGTLYVASYASNQVLIVPPGGEPEVLIAGTGGLDGPNGLAIHPDDGSLLVTSWNDNGKVIRYDKDTGEFLGVFLDPFAGGLGGNPRDVLFLPDPCLADFNQDKIVDTRDMIAFLNAWTAGCP</sequence>
<protein>
    <recommendedName>
        <fullName evidence="2">SMP-30/Gluconolactonase/LRE-like region domain-containing protein</fullName>
    </recommendedName>
</protein>
<dbReference type="PANTHER" id="PTHR47572">
    <property type="entry name" value="LIPOPROTEIN-RELATED"/>
    <property type="match status" value="1"/>
</dbReference>
<dbReference type="InterPro" id="IPR051262">
    <property type="entry name" value="SMP-30/CGR1_Lactonase"/>
</dbReference>